<protein>
    <recommendedName>
        <fullName evidence="3">Lipoprotein</fullName>
    </recommendedName>
</protein>
<evidence type="ECO:0000313" key="2">
    <source>
        <dbReference type="Proteomes" id="UP001300348"/>
    </source>
</evidence>
<dbReference type="Proteomes" id="UP001300348">
    <property type="component" value="Chromosome"/>
</dbReference>
<dbReference type="RefSeq" id="WP_189761216.1">
    <property type="nucleotide sequence ID" value="NZ_CAWPOC010000070.1"/>
</dbReference>
<keyword evidence="2" id="KW-1185">Reference proteome</keyword>
<dbReference type="GeneID" id="88857120"/>
<accession>A0ABY9XFP0</accession>
<dbReference type="EMBL" id="CP133647">
    <property type="protein sequence ID" value="WNH01329.1"/>
    <property type="molecule type" value="Genomic_DNA"/>
</dbReference>
<evidence type="ECO:0000313" key="1">
    <source>
        <dbReference type="EMBL" id="WNH01329.1"/>
    </source>
</evidence>
<sequence>MKNTLLFFWGVVFSSISLVGCSMNTAVKQSEPSLISTIDFSRADYGVRPSNYERVVKDYFETVLVDPESAKFSGWTEPKQEVMIKDHLPVFGYSLCVNINAKNSYGGYTGNHLYWIFTKNNSVMRVQDTTKFPYRKIFIGHDITC</sequence>
<dbReference type="PROSITE" id="PS51257">
    <property type="entry name" value="PROKAR_LIPOPROTEIN"/>
    <property type="match status" value="1"/>
</dbReference>
<organism evidence="1 2">
    <name type="scientific">Xenorhabdus griffiniae</name>
    <dbReference type="NCBI Taxonomy" id="351672"/>
    <lineage>
        <taxon>Bacteria</taxon>
        <taxon>Pseudomonadati</taxon>
        <taxon>Pseudomonadota</taxon>
        <taxon>Gammaproteobacteria</taxon>
        <taxon>Enterobacterales</taxon>
        <taxon>Morganellaceae</taxon>
        <taxon>Xenorhabdus</taxon>
    </lineage>
</organism>
<reference evidence="1 2" key="1">
    <citation type="journal article" date="2023" name="Access Microbiol">
        <title>The genome of a steinernematid-associated Pseudomonas piscis bacterium encodes the biosynthesis of insect toxins.</title>
        <authorList>
            <person name="Awori R.M."/>
            <person name="Hendre P."/>
            <person name="Amugune N.O."/>
        </authorList>
    </citation>
    <scope>NUCLEOTIDE SEQUENCE [LARGE SCALE GENOMIC DNA]</scope>
    <source>
        <strain evidence="1 2">97</strain>
    </source>
</reference>
<gene>
    <name evidence="1" type="ORF">QL112_016145</name>
</gene>
<proteinExistence type="predicted"/>
<name>A0ABY9XFP0_9GAMM</name>
<evidence type="ECO:0008006" key="3">
    <source>
        <dbReference type="Google" id="ProtNLM"/>
    </source>
</evidence>